<keyword evidence="1" id="KW-1133">Transmembrane helix</keyword>
<dbReference type="SMR" id="A2FX97"/>
<accession>A2FX97</accession>
<dbReference type="AlphaFoldDB" id="A2FX97"/>
<dbReference type="Proteomes" id="UP000001542">
    <property type="component" value="Unassembled WGS sequence"/>
</dbReference>
<dbReference type="VEuPathDB" id="TrichDB:TVAG_029480"/>
<dbReference type="InParanoid" id="A2FX97"/>
<organism evidence="2 3">
    <name type="scientific">Trichomonas vaginalis (strain ATCC PRA-98 / G3)</name>
    <dbReference type="NCBI Taxonomy" id="412133"/>
    <lineage>
        <taxon>Eukaryota</taxon>
        <taxon>Metamonada</taxon>
        <taxon>Parabasalia</taxon>
        <taxon>Trichomonadida</taxon>
        <taxon>Trichomonadidae</taxon>
        <taxon>Trichomonas</taxon>
    </lineage>
</organism>
<dbReference type="RefSeq" id="XP_001303398.1">
    <property type="nucleotide sequence ID" value="XM_001303397.1"/>
</dbReference>
<gene>
    <name evidence="2" type="ORF">TVAG_029480</name>
</gene>
<keyword evidence="1" id="KW-0472">Membrane</keyword>
<evidence type="ECO:0000256" key="1">
    <source>
        <dbReference type="SAM" id="Phobius"/>
    </source>
</evidence>
<name>A2FX97_TRIV3</name>
<dbReference type="VEuPathDB" id="TrichDB:TVAGG3_0798370"/>
<keyword evidence="1" id="KW-0812">Transmembrane</keyword>
<evidence type="ECO:0000313" key="2">
    <source>
        <dbReference type="EMBL" id="EAX90468.1"/>
    </source>
</evidence>
<reference evidence="2" key="1">
    <citation type="submission" date="2006-10" db="EMBL/GenBank/DDBJ databases">
        <authorList>
            <person name="Amadeo P."/>
            <person name="Zhao Q."/>
            <person name="Wortman J."/>
            <person name="Fraser-Liggett C."/>
            <person name="Carlton J."/>
        </authorList>
    </citation>
    <scope>NUCLEOTIDE SEQUENCE</scope>
    <source>
        <strain evidence="2">G3</strain>
    </source>
</reference>
<feature type="transmembrane region" description="Helical" evidence="1">
    <location>
        <begin position="94"/>
        <end position="115"/>
    </location>
</feature>
<proteinExistence type="predicted"/>
<protein>
    <submittedName>
        <fullName evidence="2">Uncharacterized protein</fullName>
    </submittedName>
</protein>
<sequence>MINEYFTSSKEIKIFIEGNINNISDSAFSNSIVNTFVYCGYHLVSGKFLYYSQGHHNVSAYPFYPSKQLGGVKVNLTAECPNLPIHEKKHLSKLVISLISIGSISLVICVVFIIFRIQSIKKAQKIINDKNEFRKTILNDFG</sequence>
<reference evidence="2" key="2">
    <citation type="journal article" date="2007" name="Science">
        <title>Draft genome sequence of the sexually transmitted pathogen Trichomonas vaginalis.</title>
        <authorList>
            <person name="Carlton J.M."/>
            <person name="Hirt R.P."/>
            <person name="Silva J.C."/>
            <person name="Delcher A.L."/>
            <person name="Schatz M."/>
            <person name="Zhao Q."/>
            <person name="Wortman J.R."/>
            <person name="Bidwell S.L."/>
            <person name="Alsmark U.C.M."/>
            <person name="Besteiro S."/>
            <person name="Sicheritz-Ponten T."/>
            <person name="Noel C.J."/>
            <person name="Dacks J.B."/>
            <person name="Foster P.G."/>
            <person name="Simillion C."/>
            <person name="Van de Peer Y."/>
            <person name="Miranda-Saavedra D."/>
            <person name="Barton G.J."/>
            <person name="Westrop G.D."/>
            <person name="Mueller S."/>
            <person name="Dessi D."/>
            <person name="Fiori P.L."/>
            <person name="Ren Q."/>
            <person name="Paulsen I."/>
            <person name="Zhang H."/>
            <person name="Bastida-Corcuera F.D."/>
            <person name="Simoes-Barbosa A."/>
            <person name="Brown M.T."/>
            <person name="Hayes R.D."/>
            <person name="Mukherjee M."/>
            <person name="Okumura C.Y."/>
            <person name="Schneider R."/>
            <person name="Smith A.J."/>
            <person name="Vanacova S."/>
            <person name="Villalvazo M."/>
            <person name="Haas B.J."/>
            <person name="Pertea M."/>
            <person name="Feldblyum T.V."/>
            <person name="Utterback T.R."/>
            <person name="Shu C.L."/>
            <person name="Osoegawa K."/>
            <person name="de Jong P.J."/>
            <person name="Hrdy I."/>
            <person name="Horvathova L."/>
            <person name="Zubacova Z."/>
            <person name="Dolezal P."/>
            <person name="Malik S.B."/>
            <person name="Logsdon J.M. Jr."/>
            <person name="Henze K."/>
            <person name="Gupta A."/>
            <person name="Wang C.C."/>
            <person name="Dunne R.L."/>
            <person name="Upcroft J.A."/>
            <person name="Upcroft P."/>
            <person name="White O."/>
            <person name="Salzberg S.L."/>
            <person name="Tang P."/>
            <person name="Chiu C.-H."/>
            <person name="Lee Y.-S."/>
            <person name="Embley T.M."/>
            <person name="Coombs G.H."/>
            <person name="Mottram J.C."/>
            <person name="Tachezy J."/>
            <person name="Fraser-Liggett C.M."/>
            <person name="Johnson P.J."/>
        </authorList>
    </citation>
    <scope>NUCLEOTIDE SEQUENCE [LARGE SCALE GENOMIC DNA]</scope>
    <source>
        <strain evidence="2">G3</strain>
    </source>
</reference>
<dbReference type="KEGG" id="tva:4748156"/>
<evidence type="ECO:0000313" key="3">
    <source>
        <dbReference type="Proteomes" id="UP000001542"/>
    </source>
</evidence>
<keyword evidence="3" id="KW-1185">Reference proteome</keyword>
<dbReference type="EMBL" id="DS114105">
    <property type="protein sequence ID" value="EAX90468.1"/>
    <property type="molecule type" value="Genomic_DNA"/>
</dbReference>